<accession>A0A2I2KIG4</accession>
<reference evidence="1 2" key="1">
    <citation type="submission" date="2017-06" db="EMBL/GenBank/DDBJ databases">
        <authorList>
            <person name="Kim H.J."/>
            <person name="Triplett B.A."/>
        </authorList>
    </citation>
    <scope>NUCLEOTIDE SEQUENCE [LARGE SCALE GENOMIC DNA]</scope>
    <source>
        <strain evidence="1">FRACA_ARgP5</strain>
    </source>
</reference>
<protein>
    <submittedName>
        <fullName evidence="1">Uncharacterized protein</fullName>
    </submittedName>
</protein>
<organism evidence="1 2">
    <name type="scientific">Frankia canadensis</name>
    <dbReference type="NCBI Taxonomy" id="1836972"/>
    <lineage>
        <taxon>Bacteria</taxon>
        <taxon>Bacillati</taxon>
        <taxon>Actinomycetota</taxon>
        <taxon>Actinomycetes</taxon>
        <taxon>Frankiales</taxon>
        <taxon>Frankiaceae</taxon>
        <taxon>Frankia</taxon>
    </lineage>
</organism>
<gene>
    <name evidence="1" type="ORF">FRACA_100026</name>
</gene>
<evidence type="ECO:0000313" key="2">
    <source>
        <dbReference type="Proteomes" id="UP000234331"/>
    </source>
</evidence>
<proteinExistence type="predicted"/>
<dbReference type="EMBL" id="FZMO01000002">
    <property type="protein sequence ID" value="SNQ45458.1"/>
    <property type="molecule type" value="Genomic_DNA"/>
</dbReference>
<dbReference type="AlphaFoldDB" id="A0A2I2KIG4"/>
<keyword evidence="2" id="KW-1185">Reference proteome</keyword>
<dbReference type="Proteomes" id="UP000234331">
    <property type="component" value="Unassembled WGS sequence"/>
</dbReference>
<sequence length="65" mass="6624">MVWGIGSPGWQGMSPSRQVPLAAAPVHPVGSLLIKSVGSCHLGIDAPSGVCARLRPRCGALLPLP</sequence>
<evidence type="ECO:0000313" key="1">
    <source>
        <dbReference type="EMBL" id="SNQ45458.1"/>
    </source>
</evidence>
<name>A0A2I2KIG4_9ACTN</name>